<evidence type="ECO:0000256" key="1">
    <source>
        <dbReference type="SAM" id="Coils"/>
    </source>
</evidence>
<evidence type="ECO:0000313" key="3">
    <source>
        <dbReference type="Proteomes" id="UP000624419"/>
    </source>
</evidence>
<sequence length="181" mass="21364">MQHSAIDQEISKLTKEASAKAEEKNFDGAIETFEKALNLYQKSELFYGRAYVKAIPYYQKAGRYSELEQYCFGFLIPRIQLDVERVFSEKTKSLQQWFALGVEINVYDKLRLCAKREKVSADESRYEKMIDNLSREFEELKKISEMEQLKAEFQYTVRLFGPYNKAGDWPEVFVKKFKTLL</sequence>
<evidence type="ECO:0000313" key="2">
    <source>
        <dbReference type="EMBL" id="MBD3585305.1"/>
    </source>
</evidence>
<keyword evidence="3" id="KW-1185">Reference proteome</keyword>
<keyword evidence="1" id="KW-0175">Coiled coil</keyword>
<dbReference type="Proteomes" id="UP000624419">
    <property type="component" value="Unassembled WGS sequence"/>
</dbReference>
<dbReference type="EMBL" id="JABBXD010000002">
    <property type="protein sequence ID" value="MBD3585305.1"/>
    <property type="molecule type" value="Genomic_DNA"/>
</dbReference>
<feature type="coiled-coil region" evidence="1">
    <location>
        <begin position="116"/>
        <end position="150"/>
    </location>
</feature>
<dbReference type="RefSeq" id="WP_191023240.1">
    <property type="nucleotide sequence ID" value="NZ_JABBXD010000002.1"/>
</dbReference>
<gene>
    <name evidence="2" type="ORF">HHX48_06145</name>
</gene>
<comment type="caution">
    <text evidence="2">The sequence shown here is derived from an EMBL/GenBank/DDBJ whole genome shotgun (WGS) entry which is preliminary data.</text>
</comment>
<evidence type="ECO:0008006" key="4">
    <source>
        <dbReference type="Google" id="ProtNLM"/>
    </source>
</evidence>
<dbReference type="InterPro" id="IPR011990">
    <property type="entry name" value="TPR-like_helical_dom_sf"/>
</dbReference>
<proteinExistence type="predicted"/>
<protein>
    <recommendedName>
        <fullName evidence="4">Tetratricopeptide repeat protein</fullName>
    </recommendedName>
</protein>
<reference evidence="2 3" key="1">
    <citation type="submission" date="2020-04" db="EMBL/GenBank/DDBJ databases">
        <title>Salinimonas sp. HHU 13199.</title>
        <authorList>
            <person name="Cui X."/>
            <person name="Zhang D."/>
        </authorList>
    </citation>
    <scope>NUCLEOTIDE SEQUENCE [LARGE SCALE GENOMIC DNA]</scope>
    <source>
        <strain evidence="2 3">HHU 13199</strain>
    </source>
</reference>
<dbReference type="SUPFAM" id="SSF48452">
    <property type="entry name" value="TPR-like"/>
    <property type="match status" value="1"/>
</dbReference>
<name>A0ABR8LMI2_9ALTE</name>
<organism evidence="2 3">
    <name type="scientific">Salinimonas profundi</name>
    <dbReference type="NCBI Taxonomy" id="2729140"/>
    <lineage>
        <taxon>Bacteria</taxon>
        <taxon>Pseudomonadati</taxon>
        <taxon>Pseudomonadota</taxon>
        <taxon>Gammaproteobacteria</taxon>
        <taxon>Alteromonadales</taxon>
        <taxon>Alteromonadaceae</taxon>
        <taxon>Alteromonas/Salinimonas group</taxon>
        <taxon>Salinimonas</taxon>
    </lineage>
</organism>
<accession>A0ABR8LMI2</accession>